<dbReference type="RefSeq" id="WP_377469595.1">
    <property type="nucleotide sequence ID" value="NZ_JBHLWN010000031.1"/>
</dbReference>
<evidence type="ECO:0000313" key="5">
    <source>
        <dbReference type="EMBL" id="MFC0212434.1"/>
    </source>
</evidence>
<evidence type="ECO:0000256" key="2">
    <source>
        <dbReference type="ARBA" id="ARBA00023125"/>
    </source>
</evidence>
<keyword evidence="3" id="KW-0233">DNA recombination</keyword>
<dbReference type="Gene3D" id="1.10.443.10">
    <property type="entry name" value="Intergrase catalytic core"/>
    <property type="match status" value="1"/>
</dbReference>
<proteinExistence type="inferred from homology"/>
<dbReference type="InterPro" id="IPR002104">
    <property type="entry name" value="Integrase_catalytic"/>
</dbReference>
<dbReference type="InterPro" id="IPR011010">
    <property type="entry name" value="DNA_brk_join_enz"/>
</dbReference>
<dbReference type="InterPro" id="IPR050090">
    <property type="entry name" value="Tyrosine_recombinase_XerCD"/>
</dbReference>
<sequence>MKETESIIEKNDPHIHPIRNHELWKGIEYLQWSASSTGEIANGIKNPHIDHPRTDVWDVSMNKVRNIMETLFDYDLLDENNLPKKSISNWLWEYKIEPDIRLETVKSFFRWVRDAKPPIELYRNYIEAMEFQERISVYCKKPMWKLTDLDVTESSLVHCSNFVNSELKKSFLSRISKLYFPCRKFTIVKKSKIKRSKLTEDDLHPFLLKFNNHLRSEGISEGHIRDINQNVMLFLNWLEENFADFNEFTASMIPVWLIERDHILGFENHLKRCHLKGNYSEITCSNKFYCVTAFFKFLYEHKIIPKNIGSIRGIKVKRYLYRDIPTETQISQFFNTIACYSEQPDYDTAFFGCLLHLGLRFCEVERLNWNDINFQAKIIKIRGKGKAEKPVPMNLPNKLLQYLESWFNNRDHDLSVFKGDLSRSVFYGKMLDRYRLYAMISGWDFPGGFHLFRHTFITKLSQKKNVHPDIIKRLARHNRLETTSKYLHRQEQELNNAMRKIDGIWS</sequence>
<reference evidence="5 6" key="1">
    <citation type="submission" date="2024-09" db="EMBL/GenBank/DDBJ databases">
        <authorList>
            <person name="Sun Q."/>
            <person name="Mori K."/>
        </authorList>
    </citation>
    <scope>NUCLEOTIDE SEQUENCE [LARGE SCALE GENOMIC DNA]</scope>
    <source>
        <strain evidence="5 6">CCM 7759</strain>
    </source>
</reference>
<feature type="domain" description="Tyr recombinase" evidence="4">
    <location>
        <begin position="315"/>
        <end position="499"/>
    </location>
</feature>
<protein>
    <submittedName>
        <fullName evidence="5">Tyrosine-type recombinase/integrase</fullName>
    </submittedName>
</protein>
<dbReference type="CDD" id="cd00397">
    <property type="entry name" value="DNA_BRE_C"/>
    <property type="match status" value="1"/>
</dbReference>
<comment type="caution">
    <text evidence="5">The sequence shown here is derived from an EMBL/GenBank/DDBJ whole genome shotgun (WGS) entry which is preliminary data.</text>
</comment>
<dbReference type="Gene3D" id="1.10.150.130">
    <property type="match status" value="1"/>
</dbReference>
<keyword evidence="2" id="KW-0238">DNA-binding</keyword>
<evidence type="ECO:0000256" key="3">
    <source>
        <dbReference type="ARBA" id="ARBA00023172"/>
    </source>
</evidence>
<comment type="similarity">
    <text evidence="1">Belongs to the 'phage' integrase family.</text>
</comment>
<dbReference type="InterPro" id="IPR010998">
    <property type="entry name" value="Integrase_recombinase_N"/>
</dbReference>
<dbReference type="PROSITE" id="PS51898">
    <property type="entry name" value="TYR_RECOMBINASE"/>
    <property type="match status" value="1"/>
</dbReference>
<organism evidence="5 6">
    <name type="scientific">Paenibacillus chartarius</name>
    <dbReference type="NCBI Taxonomy" id="747481"/>
    <lineage>
        <taxon>Bacteria</taxon>
        <taxon>Bacillati</taxon>
        <taxon>Bacillota</taxon>
        <taxon>Bacilli</taxon>
        <taxon>Bacillales</taxon>
        <taxon>Paenibacillaceae</taxon>
        <taxon>Paenibacillus</taxon>
    </lineage>
</organism>
<keyword evidence="6" id="KW-1185">Reference proteome</keyword>
<dbReference type="Proteomes" id="UP001589776">
    <property type="component" value="Unassembled WGS sequence"/>
</dbReference>
<name>A0ABV6DIG1_9BACL</name>
<dbReference type="Pfam" id="PF00589">
    <property type="entry name" value="Phage_integrase"/>
    <property type="match status" value="1"/>
</dbReference>
<dbReference type="InterPro" id="IPR013762">
    <property type="entry name" value="Integrase-like_cat_sf"/>
</dbReference>
<gene>
    <name evidence="5" type="ORF">ACFFK0_08160</name>
</gene>
<evidence type="ECO:0000313" key="6">
    <source>
        <dbReference type="Proteomes" id="UP001589776"/>
    </source>
</evidence>
<dbReference type="EMBL" id="JBHLWN010000031">
    <property type="protein sequence ID" value="MFC0212434.1"/>
    <property type="molecule type" value="Genomic_DNA"/>
</dbReference>
<accession>A0ABV6DIG1</accession>
<evidence type="ECO:0000259" key="4">
    <source>
        <dbReference type="PROSITE" id="PS51898"/>
    </source>
</evidence>
<dbReference type="PANTHER" id="PTHR30349">
    <property type="entry name" value="PHAGE INTEGRASE-RELATED"/>
    <property type="match status" value="1"/>
</dbReference>
<evidence type="ECO:0000256" key="1">
    <source>
        <dbReference type="ARBA" id="ARBA00008857"/>
    </source>
</evidence>
<dbReference type="SUPFAM" id="SSF56349">
    <property type="entry name" value="DNA breaking-rejoining enzymes"/>
    <property type="match status" value="1"/>
</dbReference>
<dbReference type="PANTHER" id="PTHR30349:SF41">
    <property type="entry name" value="INTEGRASE_RECOMBINASE PROTEIN MJ0367-RELATED"/>
    <property type="match status" value="1"/>
</dbReference>